<name>A0A2I0CMQ9_9PSED</name>
<feature type="domain" description="Solute-binding protein family 3/N-terminal" evidence="6">
    <location>
        <begin position="73"/>
        <end position="316"/>
    </location>
</feature>
<proteinExistence type="inferred from homology"/>
<dbReference type="RefSeq" id="WP_101194115.1">
    <property type="nucleotide sequence ID" value="NZ_JBICLX010000003.1"/>
</dbReference>
<gene>
    <name evidence="7" type="ORF">CW360_13965</name>
</gene>
<comment type="caution">
    <text evidence="7">The sequence shown here is derived from an EMBL/GenBank/DDBJ whole genome shotgun (WGS) entry which is preliminary data.</text>
</comment>
<dbReference type="EMBL" id="PIYS01000027">
    <property type="protein sequence ID" value="PKF70401.1"/>
    <property type="molecule type" value="Genomic_DNA"/>
</dbReference>
<dbReference type="PANTHER" id="PTHR35936:SF32">
    <property type="entry name" value="MEMBRANE-BOUND LYTIC MUREIN TRANSGLYCOSYLASE F"/>
    <property type="match status" value="1"/>
</dbReference>
<dbReference type="CDD" id="cd01009">
    <property type="entry name" value="PBP2_YfhD_N"/>
    <property type="match status" value="1"/>
</dbReference>
<dbReference type="GO" id="GO:0009253">
    <property type="term" value="P:peptidoglycan catabolic process"/>
    <property type="evidence" value="ECO:0007669"/>
    <property type="project" value="TreeGrafter"/>
</dbReference>
<dbReference type="Pfam" id="PF00497">
    <property type="entry name" value="SBP_bac_3"/>
    <property type="match status" value="1"/>
</dbReference>
<dbReference type="InterPro" id="IPR001638">
    <property type="entry name" value="Solute-binding_3/MltF_N"/>
</dbReference>
<dbReference type="Proteomes" id="UP000242861">
    <property type="component" value="Unassembled WGS sequence"/>
</dbReference>
<dbReference type="SUPFAM" id="SSF53850">
    <property type="entry name" value="Periplasmic binding protein-like II"/>
    <property type="match status" value="1"/>
</dbReference>
<reference evidence="8" key="1">
    <citation type="submission" date="2017-12" db="EMBL/GenBank/DDBJ databases">
        <authorList>
            <person name="Yu X.-Y."/>
        </authorList>
    </citation>
    <scope>NUCLEOTIDE SEQUENCE [LARGE SCALE GENOMIC DNA]</scope>
    <source>
        <strain evidence="8">ZYSR67-Z</strain>
    </source>
</reference>
<evidence type="ECO:0000313" key="7">
    <source>
        <dbReference type="EMBL" id="PKF70401.1"/>
    </source>
</evidence>
<organism evidence="7 8">
    <name type="scientific">Pseudomonas fluvialis</name>
    <dbReference type="NCBI Taxonomy" id="1793966"/>
    <lineage>
        <taxon>Bacteria</taxon>
        <taxon>Pseudomonadati</taxon>
        <taxon>Pseudomonadota</taxon>
        <taxon>Gammaproteobacteria</taxon>
        <taxon>Pseudomonadales</taxon>
        <taxon>Pseudomonadaceae</taxon>
        <taxon>Pseudomonas</taxon>
    </lineage>
</organism>
<protein>
    <submittedName>
        <fullName evidence="7">Lytic transglycosylase F</fullName>
    </submittedName>
</protein>
<dbReference type="Pfam" id="PF01464">
    <property type="entry name" value="SLT"/>
    <property type="match status" value="1"/>
</dbReference>
<feature type="signal peptide" evidence="5">
    <location>
        <begin position="1"/>
        <end position="20"/>
    </location>
</feature>
<dbReference type="Gene3D" id="1.10.530.10">
    <property type="match status" value="1"/>
</dbReference>
<dbReference type="SUPFAM" id="SSF53955">
    <property type="entry name" value="Lysozyme-like"/>
    <property type="match status" value="1"/>
</dbReference>
<keyword evidence="3 5" id="KW-0732">Signal</keyword>
<keyword evidence="4" id="KW-0472">Membrane</keyword>
<evidence type="ECO:0000256" key="2">
    <source>
        <dbReference type="ARBA" id="ARBA00010333"/>
    </source>
</evidence>
<feature type="chain" id="PRO_5014116597" evidence="5">
    <location>
        <begin position="21"/>
        <end position="511"/>
    </location>
</feature>
<sequence length="511" mass="57601">MRVFAVWLLCLLLVACQPRAQTLAPTLEAAPEASLALPDVALSASEEAEVDGMVLALPESWTGDLQGMRERRLVRILVPYSKTFYTVDRGQQDGISYSYGKAFEDWLNRNQPFPRRSLSWEVMFIPVARDQLLPKLLAGEGDIAAGGLTITTQRLEQVDFASPFVSGIREALVTGPASQPISRLEEMSGYEVTVRRSSSYHEHLLALNAQFKARGMAPVRIMLADENLESEDLLEMLNAGLLNAVVVDRYIAQAWQPLYQRLRIHDAFYIHQDAEFAWAIRPGSPQLKEALDSFARSHRLGTPFGNALRVRYVTQSGKRLRNPTREAEMRKFESLVALFQKHAMTYDFDYLMLMAQGFQESRLNQAARSPMGAVGVMQLLPSTAADIGIQGVDKSADRNIEAGSKYMRLLAARYLDDPQLTDMNRTLLSFAGYNAGPGNLRKFRRLAEKSGLDPNVWFGNVEHAAARVVGRETVDYVANIYKYYLAYKLVEFRHQQRQQGKSQLRERQATR</sequence>
<dbReference type="InterPro" id="IPR008258">
    <property type="entry name" value="Transglycosylase_SLT_dom_1"/>
</dbReference>
<evidence type="ECO:0000256" key="5">
    <source>
        <dbReference type="SAM" id="SignalP"/>
    </source>
</evidence>
<evidence type="ECO:0000256" key="4">
    <source>
        <dbReference type="ARBA" id="ARBA00023237"/>
    </source>
</evidence>
<dbReference type="SMART" id="SM00062">
    <property type="entry name" value="PBPb"/>
    <property type="match status" value="1"/>
</dbReference>
<dbReference type="AlphaFoldDB" id="A0A2I0CMQ9"/>
<evidence type="ECO:0000256" key="3">
    <source>
        <dbReference type="ARBA" id="ARBA00022729"/>
    </source>
</evidence>
<dbReference type="GO" id="GO:0009279">
    <property type="term" value="C:cell outer membrane"/>
    <property type="evidence" value="ECO:0007669"/>
    <property type="project" value="UniProtKB-SubCell"/>
</dbReference>
<dbReference type="InterPro" id="IPR023346">
    <property type="entry name" value="Lysozyme-like_dom_sf"/>
</dbReference>
<comment type="similarity">
    <text evidence="2">Belongs to the bacterial solute-binding protein 3 family.</text>
</comment>
<dbReference type="GO" id="GO:0008933">
    <property type="term" value="F:peptidoglycan lytic transglycosylase activity"/>
    <property type="evidence" value="ECO:0007669"/>
    <property type="project" value="TreeGrafter"/>
</dbReference>
<accession>A0A2I0CMQ9</accession>
<dbReference type="PROSITE" id="PS51257">
    <property type="entry name" value="PROKAR_LIPOPROTEIN"/>
    <property type="match status" value="1"/>
</dbReference>
<dbReference type="CDD" id="cd13403">
    <property type="entry name" value="MLTF-like"/>
    <property type="match status" value="1"/>
</dbReference>
<dbReference type="PANTHER" id="PTHR35936">
    <property type="entry name" value="MEMBRANE-BOUND LYTIC MUREIN TRANSGLYCOSYLASE F"/>
    <property type="match status" value="1"/>
</dbReference>
<evidence type="ECO:0000256" key="1">
    <source>
        <dbReference type="ARBA" id="ARBA00004339"/>
    </source>
</evidence>
<evidence type="ECO:0000259" key="6">
    <source>
        <dbReference type="SMART" id="SM00062"/>
    </source>
</evidence>
<comment type="subcellular location">
    <subcellularLocation>
        <location evidence="1">Cell outer membrane</location>
        <topology evidence="1">Peripheral membrane protein</topology>
    </subcellularLocation>
</comment>
<dbReference type="Gene3D" id="3.40.190.10">
    <property type="entry name" value="Periplasmic binding protein-like II"/>
    <property type="match status" value="2"/>
</dbReference>
<evidence type="ECO:0000313" key="8">
    <source>
        <dbReference type="Proteomes" id="UP000242861"/>
    </source>
</evidence>
<keyword evidence="4" id="KW-0998">Cell outer membrane</keyword>